<name>A0ABC9VF15_9BACL</name>
<evidence type="ECO:0008006" key="3">
    <source>
        <dbReference type="Google" id="ProtNLM"/>
    </source>
</evidence>
<dbReference type="InterPro" id="IPR010287">
    <property type="entry name" value="DUF892_YciF-like"/>
</dbReference>
<dbReference type="AlphaFoldDB" id="A0ABC9VF15"/>
<keyword evidence="2" id="KW-1185">Reference proteome</keyword>
<dbReference type="SUPFAM" id="SSF47240">
    <property type="entry name" value="Ferritin-like"/>
    <property type="match status" value="1"/>
</dbReference>
<comment type="caution">
    <text evidence="1">The sequence shown here is derived from an EMBL/GenBank/DDBJ whole genome shotgun (WGS) entry which is preliminary data.</text>
</comment>
<dbReference type="InterPro" id="IPR012347">
    <property type="entry name" value="Ferritin-like"/>
</dbReference>
<reference evidence="1 2" key="1">
    <citation type="journal article" date="2014" name="Appl. Microbiol. Biotechnol.">
        <title>Transformable facultative thermophile Geobacillus stearothermophilus NUB3621 as a host strain for metabolic engineering.</title>
        <authorList>
            <person name="Blanchard K."/>
            <person name="Robic S."/>
            <person name="Matsumura I."/>
        </authorList>
    </citation>
    <scope>NUCLEOTIDE SEQUENCE [LARGE SCALE GENOMIC DNA]</scope>
    <source>
        <strain evidence="1 2">NUB3621</strain>
    </source>
</reference>
<dbReference type="Proteomes" id="UP000023566">
    <property type="component" value="Chromosome"/>
</dbReference>
<dbReference type="RefSeq" id="WP_043905008.1">
    <property type="nucleotide sequence ID" value="NZ_CM002692.1"/>
</dbReference>
<sequence length="61" mass="6923">MKAMGTHETLELHELLAFKNVCLAKNTAMQGMVSDPQLKSLIQQDIQKTQQQIRDLQNLLS</sequence>
<dbReference type="EMBL" id="AOTZ01000005">
    <property type="protein sequence ID" value="EZP76941.1"/>
    <property type="molecule type" value="Genomic_DNA"/>
</dbReference>
<dbReference type="Gene3D" id="1.20.1260.10">
    <property type="match status" value="1"/>
</dbReference>
<evidence type="ECO:0000313" key="1">
    <source>
        <dbReference type="EMBL" id="EZP76941.1"/>
    </source>
</evidence>
<gene>
    <name evidence="1" type="ORF">H839_10103</name>
</gene>
<dbReference type="Pfam" id="PF05974">
    <property type="entry name" value="DUF892"/>
    <property type="match status" value="1"/>
</dbReference>
<protein>
    <recommendedName>
        <fullName evidence="3">Spore coat protein</fullName>
    </recommendedName>
</protein>
<dbReference type="InterPro" id="IPR009078">
    <property type="entry name" value="Ferritin-like_SF"/>
</dbReference>
<accession>A0ABC9VF15</accession>
<proteinExistence type="predicted"/>
<organism evidence="1 2">
    <name type="scientific">Parageobacillus genomosp. 1</name>
    <dbReference type="NCBI Taxonomy" id="1295642"/>
    <lineage>
        <taxon>Bacteria</taxon>
        <taxon>Bacillati</taxon>
        <taxon>Bacillota</taxon>
        <taxon>Bacilli</taxon>
        <taxon>Bacillales</taxon>
        <taxon>Anoxybacillaceae</taxon>
        <taxon>Parageobacillus</taxon>
    </lineage>
</organism>
<evidence type="ECO:0000313" key="2">
    <source>
        <dbReference type="Proteomes" id="UP000023566"/>
    </source>
</evidence>